<feature type="domain" description="Adenosine deaminase" evidence="1">
    <location>
        <begin position="1"/>
        <end position="96"/>
    </location>
</feature>
<evidence type="ECO:0000259" key="1">
    <source>
        <dbReference type="Pfam" id="PF00962"/>
    </source>
</evidence>
<dbReference type="InterPro" id="IPR001365">
    <property type="entry name" value="A_deaminase_dom"/>
</dbReference>
<reference evidence="2" key="1">
    <citation type="submission" date="2018-05" db="EMBL/GenBank/DDBJ databases">
        <authorList>
            <person name="Lanie J.A."/>
            <person name="Ng W.-L."/>
            <person name="Kazmierczak K.M."/>
            <person name="Andrzejewski T.M."/>
            <person name="Davidsen T.M."/>
            <person name="Wayne K.J."/>
            <person name="Tettelin H."/>
            <person name="Glass J.I."/>
            <person name="Rusch D."/>
            <person name="Podicherti R."/>
            <person name="Tsui H.-C.T."/>
            <person name="Winkler M.E."/>
        </authorList>
    </citation>
    <scope>NUCLEOTIDE SEQUENCE</scope>
</reference>
<organism evidence="2">
    <name type="scientific">marine metagenome</name>
    <dbReference type="NCBI Taxonomy" id="408172"/>
    <lineage>
        <taxon>unclassified sequences</taxon>
        <taxon>metagenomes</taxon>
        <taxon>ecological metagenomes</taxon>
    </lineage>
</organism>
<feature type="non-terminal residue" evidence="2">
    <location>
        <position position="1"/>
    </location>
</feature>
<evidence type="ECO:0000313" key="2">
    <source>
        <dbReference type="EMBL" id="SVD92646.1"/>
    </source>
</evidence>
<gene>
    <name evidence="2" type="ORF">METZ01_LOCUS445500</name>
</gene>
<name>A0A382ZAV3_9ZZZZ</name>
<dbReference type="SUPFAM" id="SSF51556">
    <property type="entry name" value="Metallo-dependent hydrolases"/>
    <property type="match status" value="1"/>
</dbReference>
<dbReference type="AlphaFoldDB" id="A0A382ZAV3"/>
<dbReference type="Pfam" id="PF00962">
    <property type="entry name" value="A_deaminase"/>
    <property type="match status" value="1"/>
</dbReference>
<dbReference type="InterPro" id="IPR032466">
    <property type="entry name" value="Metal_Hydrolase"/>
</dbReference>
<proteinExistence type="predicted"/>
<dbReference type="GO" id="GO:0019239">
    <property type="term" value="F:deaminase activity"/>
    <property type="evidence" value="ECO:0007669"/>
    <property type="project" value="InterPro"/>
</dbReference>
<sequence>CPTSNIEVIGFRGLPEIKGMQPEYPLRTYLNYGLKVVLCSDNPFISRTDLTQEFVRASLMSEPRLGLDEAITIVFNSFNTAFCERELRLKMVKEIDGELREILMEHFADG</sequence>
<dbReference type="EMBL" id="UINC01182430">
    <property type="protein sequence ID" value="SVD92646.1"/>
    <property type="molecule type" value="Genomic_DNA"/>
</dbReference>
<accession>A0A382ZAV3</accession>
<protein>
    <recommendedName>
        <fullName evidence="1">Adenosine deaminase domain-containing protein</fullName>
    </recommendedName>
</protein>
<dbReference type="Gene3D" id="3.20.20.140">
    <property type="entry name" value="Metal-dependent hydrolases"/>
    <property type="match status" value="1"/>
</dbReference>